<sequence>MDADAHVHARIPADIEAPDRILWNLTARQVAILAGAAALAYLLWQAIGTRLPLPVFAAVVIPLAGVAAALAVGRRDGLPLDAWLWAAIRSRRGPHRQVPAADGIDAPPAWAPVADDPSGPRPQVLRLPAEAISDDGVITFADGTAVVLVAATTVNIGLRTTGEQAAMVAGYGRWLNSLTGPVQVVVSAQRVDLTSHAQRVADAAQALPDPALADAALDYAEFLADIAQRRDPLWRTVTVACRATGPHAAAEAMRRAEHTATALAALGSQTRVLDGPTALAVLTAAVDPYAGGDASWPRAIPHTPITGEPYPEEP</sequence>
<reference evidence="2" key="1">
    <citation type="submission" date="2022-12" db="EMBL/GenBank/DDBJ databases">
        <title>New Phytohabitans aurantiacus sp. RD004123 nov., an actinomycete isolated from soil.</title>
        <authorList>
            <person name="Triningsih D.W."/>
            <person name="Harunari E."/>
            <person name="Igarashi Y."/>
        </authorList>
    </citation>
    <scope>NUCLEOTIDE SEQUENCE</scope>
    <source>
        <strain evidence="2">RD004123</strain>
    </source>
</reference>
<comment type="caution">
    <text evidence="2">The sequence shown here is derived from an EMBL/GenBank/DDBJ whole genome shotgun (WGS) entry which is preliminary data.</text>
</comment>
<keyword evidence="1" id="KW-0472">Membrane</keyword>
<dbReference type="InterPro" id="IPR024414">
    <property type="entry name" value="Uncharacterised_PrgI"/>
</dbReference>
<accession>A0ABQ5R7U5</accession>
<keyword evidence="1" id="KW-0812">Transmembrane</keyword>
<protein>
    <recommendedName>
        <fullName evidence="4">PrgI family protein</fullName>
    </recommendedName>
</protein>
<gene>
    <name evidence="2" type="ORF">Pa4123_81150</name>
</gene>
<keyword evidence="3" id="KW-1185">Reference proteome</keyword>
<dbReference type="Pfam" id="PF12666">
    <property type="entry name" value="PrgI"/>
    <property type="match status" value="1"/>
</dbReference>
<evidence type="ECO:0000313" key="2">
    <source>
        <dbReference type="EMBL" id="GLI02837.1"/>
    </source>
</evidence>
<name>A0ABQ5R7U5_9ACTN</name>
<feature type="transmembrane region" description="Helical" evidence="1">
    <location>
        <begin position="53"/>
        <end position="72"/>
    </location>
</feature>
<proteinExistence type="predicted"/>
<organism evidence="2 3">
    <name type="scientific">Phytohabitans aurantiacus</name>
    <dbReference type="NCBI Taxonomy" id="3016789"/>
    <lineage>
        <taxon>Bacteria</taxon>
        <taxon>Bacillati</taxon>
        <taxon>Actinomycetota</taxon>
        <taxon>Actinomycetes</taxon>
        <taxon>Micromonosporales</taxon>
        <taxon>Micromonosporaceae</taxon>
    </lineage>
</organism>
<keyword evidence="1" id="KW-1133">Transmembrane helix</keyword>
<feature type="transmembrane region" description="Helical" evidence="1">
    <location>
        <begin position="30"/>
        <end position="47"/>
    </location>
</feature>
<evidence type="ECO:0008006" key="4">
    <source>
        <dbReference type="Google" id="ProtNLM"/>
    </source>
</evidence>
<dbReference type="EMBL" id="BSDI01000070">
    <property type="protein sequence ID" value="GLI02837.1"/>
    <property type="molecule type" value="Genomic_DNA"/>
</dbReference>
<evidence type="ECO:0000256" key="1">
    <source>
        <dbReference type="SAM" id="Phobius"/>
    </source>
</evidence>
<dbReference type="Proteomes" id="UP001144280">
    <property type="component" value="Unassembled WGS sequence"/>
</dbReference>
<dbReference type="RefSeq" id="WP_281904585.1">
    <property type="nucleotide sequence ID" value="NZ_BSDI01000070.1"/>
</dbReference>
<evidence type="ECO:0000313" key="3">
    <source>
        <dbReference type="Proteomes" id="UP001144280"/>
    </source>
</evidence>